<proteinExistence type="predicted"/>
<reference evidence="2" key="2">
    <citation type="submission" date="2013-12" db="EMBL/GenBank/DDBJ databases">
        <authorList>
            <person name="Yu Y."/>
            <person name="Lee S."/>
            <person name="de Baynast K."/>
            <person name="Wissotski M."/>
            <person name="Liu L."/>
            <person name="Talag J."/>
            <person name="Goicoechea J."/>
            <person name="Angelova A."/>
            <person name="Jetty R."/>
            <person name="Kudrna D."/>
            <person name="Golser W."/>
            <person name="Rivera L."/>
            <person name="Zhang J."/>
            <person name="Wing R."/>
        </authorList>
    </citation>
    <scope>NUCLEOTIDE SEQUENCE</scope>
</reference>
<sequence length="224" mass="25574">MSLLFLLAIYDDKFHIVRTGPVFQRWPLDWPLSISFPTVDGDLYVLDRQKPFQALIRKDVADFHDYLPHELQDPEMQSYRSYTVFGGAGGESIWFSEEGIGTYAFDVQRREWALPFTGLAVYVPDHKLWFGLSRKHHSKGNPLRARGLYSNLAHLGDANFCIVRVFARDKNPGLDFDRRTDEDTFAVLTAVEVVQSSAGLRMVKHKSVCYTVQEGDCVDPLSLL</sequence>
<organism evidence="1 2">
    <name type="scientific">Leersia perrieri</name>
    <dbReference type="NCBI Taxonomy" id="77586"/>
    <lineage>
        <taxon>Eukaryota</taxon>
        <taxon>Viridiplantae</taxon>
        <taxon>Streptophyta</taxon>
        <taxon>Embryophyta</taxon>
        <taxon>Tracheophyta</taxon>
        <taxon>Spermatophyta</taxon>
        <taxon>Magnoliopsida</taxon>
        <taxon>Liliopsida</taxon>
        <taxon>Poales</taxon>
        <taxon>Poaceae</taxon>
        <taxon>BOP clade</taxon>
        <taxon>Oryzoideae</taxon>
        <taxon>Oryzeae</taxon>
        <taxon>Oryzinae</taxon>
        <taxon>Leersia</taxon>
    </lineage>
</organism>
<dbReference type="AlphaFoldDB" id="A0A0D9WKC1"/>
<dbReference type="Pfam" id="PF07893">
    <property type="entry name" value="DUF1668"/>
    <property type="match status" value="2"/>
</dbReference>
<dbReference type="HOGENOM" id="CLU_1236617_0_0_1"/>
<evidence type="ECO:0000313" key="1">
    <source>
        <dbReference type="EnsemblPlants" id="LPERR05G23130.1"/>
    </source>
</evidence>
<protein>
    <submittedName>
        <fullName evidence="1">Uncharacterized protein</fullName>
    </submittedName>
</protein>
<keyword evidence="2" id="KW-1185">Reference proteome</keyword>
<accession>A0A0D9WKC1</accession>
<dbReference type="PANTHER" id="PTHR33085">
    <property type="entry name" value="OS12G0113100 PROTEIN-RELATED"/>
    <property type="match status" value="1"/>
</dbReference>
<name>A0A0D9WKC1_9ORYZ</name>
<reference evidence="1" key="3">
    <citation type="submission" date="2015-04" db="UniProtKB">
        <authorList>
            <consortium name="EnsemblPlants"/>
        </authorList>
    </citation>
    <scope>IDENTIFICATION</scope>
</reference>
<dbReference type="Gramene" id="LPERR05G23130.1">
    <property type="protein sequence ID" value="LPERR05G23130.1"/>
    <property type="gene ID" value="LPERR05G23130"/>
</dbReference>
<dbReference type="InterPro" id="IPR012871">
    <property type="entry name" value="DUF1668_ORYSA"/>
</dbReference>
<dbReference type="EnsemblPlants" id="LPERR05G23130.1">
    <property type="protein sequence ID" value="LPERR05G23130.1"/>
    <property type="gene ID" value="LPERR05G23130"/>
</dbReference>
<reference evidence="1 2" key="1">
    <citation type="submission" date="2012-08" db="EMBL/GenBank/DDBJ databases">
        <title>Oryza genome evolution.</title>
        <authorList>
            <person name="Wing R.A."/>
        </authorList>
    </citation>
    <scope>NUCLEOTIDE SEQUENCE</scope>
</reference>
<dbReference type="Proteomes" id="UP000032180">
    <property type="component" value="Chromosome 5"/>
</dbReference>
<evidence type="ECO:0000313" key="2">
    <source>
        <dbReference type="Proteomes" id="UP000032180"/>
    </source>
</evidence>